<organism evidence="2 3">
    <name type="scientific">Exocentrus adspersus</name>
    <dbReference type="NCBI Taxonomy" id="1586481"/>
    <lineage>
        <taxon>Eukaryota</taxon>
        <taxon>Metazoa</taxon>
        <taxon>Ecdysozoa</taxon>
        <taxon>Arthropoda</taxon>
        <taxon>Hexapoda</taxon>
        <taxon>Insecta</taxon>
        <taxon>Pterygota</taxon>
        <taxon>Neoptera</taxon>
        <taxon>Endopterygota</taxon>
        <taxon>Coleoptera</taxon>
        <taxon>Polyphaga</taxon>
        <taxon>Cucujiformia</taxon>
        <taxon>Chrysomeloidea</taxon>
        <taxon>Cerambycidae</taxon>
        <taxon>Lamiinae</taxon>
        <taxon>Acanthocinini</taxon>
        <taxon>Exocentrus</taxon>
    </lineage>
</organism>
<dbReference type="InterPro" id="IPR036397">
    <property type="entry name" value="RNaseH_sf"/>
</dbReference>
<dbReference type="Proteomes" id="UP001159042">
    <property type="component" value="Unassembled WGS sequence"/>
</dbReference>
<dbReference type="AlphaFoldDB" id="A0AAV8VPB4"/>
<dbReference type="PANTHER" id="PTHR33939">
    <property type="entry name" value="PROTEIN CBG22215"/>
    <property type="match status" value="1"/>
</dbReference>
<gene>
    <name evidence="2" type="ORF">NQ315_004663</name>
</gene>
<evidence type="ECO:0000313" key="3">
    <source>
        <dbReference type="Proteomes" id="UP001159042"/>
    </source>
</evidence>
<dbReference type="Pfam" id="PF13358">
    <property type="entry name" value="DDE_3"/>
    <property type="match status" value="1"/>
</dbReference>
<feature type="domain" description="Tc1-like transposase DDE" evidence="1">
    <location>
        <begin position="63"/>
        <end position="177"/>
    </location>
</feature>
<sequence>MYARNTNRKIYYVDETHIKDCLDEGHKVTPTVPRKDLIIIHIGSETGFLEQGLLIFESEQTGNCHEGMNSDVFEDWFRSVLPYTELDAVIVMDNTTYHNRQLEKPSSPWGKSEIVENIKCKKENDHKYAVDEMAAVRGITVLRLPPYHNELNPMELIWTKIKNGVSEENTTFNLENLKLLVKKQINRISAKTWSECVVHVQNEEQRLWDLAIVNDALVDPVVTTESHPCNNGSDR</sequence>
<keyword evidence="3" id="KW-1185">Reference proteome</keyword>
<name>A0AAV8VPB4_9CUCU</name>
<dbReference type="EMBL" id="JANEYG010000049">
    <property type="protein sequence ID" value="KAJ8915850.1"/>
    <property type="molecule type" value="Genomic_DNA"/>
</dbReference>
<evidence type="ECO:0000313" key="2">
    <source>
        <dbReference type="EMBL" id="KAJ8915850.1"/>
    </source>
</evidence>
<accession>A0AAV8VPB4</accession>
<comment type="caution">
    <text evidence="2">The sequence shown here is derived from an EMBL/GenBank/DDBJ whole genome shotgun (WGS) entry which is preliminary data.</text>
</comment>
<dbReference type="Gene3D" id="3.30.420.10">
    <property type="entry name" value="Ribonuclease H-like superfamily/Ribonuclease H"/>
    <property type="match status" value="1"/>
</dbReference>
<protein>
    <recommendedName>
        <fullName evidence="1">Tc1-like transposase DDE domain-containing protein</fullName>
    </recommendedName>
</protein>
<dbReference type="GO" id="GO:0003676">
    <property type="term" value="F:nucleic acid binding"/>
    <property type="evidence" value="ECO:0007669"/>
    <property type="project" value="InterPro"/>
</dbReference>
<reference evidence="2 3" key="1">
    <citation type="journal article" date="2023" name="Insect Mol. Biol.">
        <title>Genome sequencing provides insights into the evolution of gene families encoding plant cell wall-degrading enzymes in longhorned beetles.</title>
        <authorList>
            <person name="Shin N.R."/>
            <person name="Okamura Y."/>
            <person name="Kirsch R."/>
            <person name="Pauchet Y."/>
        </authorList>
    </citation>
    <scope>NUCLEOTIDE SEQUENCE [LARGE SCALE GENOMIC DNA]</scope>
    <source>
        <strain evidence="2">EAD_L_NR</strain>
    </source>
</reference>
<evidence type="ECO:0000259" key="1">
    <source>
        <dbReference type="Pfam" id="PF13358"/>
    </source>
</evidence>
<dbReference type="PANTHER" id="PTHR33939:SF1">
    <property type="entry name" value="DUF4371 DOMAIN-CONTAINING PROTEIN"/>
    <property type="match status" value="1"/>
</dbReference>
<dbReference type="InterPro" id="IPR038717">
    <property type="entry name" value="Tc1-like_DDE_dom"/>
</dbReference>
<proteinExistence type="predicted"/>